<dbReference type="HOGENOM" id="CLU_051638_1_0_10"/>
<organism evidence="4 5">
    <name type="scientific">Parabacteroides distasonis (strain ATCC 8503 / DSM 20701 / CIP 104284 / JCM 5825 / NCTC 11152)</name>
    <dbReference type="NCBI Taxonomy" id="435591"/>
    <lineage>
        <taxon>Bacteria</taxon>
        <taxon>Pseudomonadati</taxon>
        <taxon>Bacteroidota</taxon>
        <taxon>Bacteroidia</taxon>
        <taxon>Bacteroidales</taxon>
        <taxon>Tannerellaceae</taxon>
        <taxon>Parabacteroides</taxon>
    </lineage>
</organism>
<dbReference type="Gene3D" id="2.160.10.10">
    <property type="entry name" value="Hexapeptide repeat proteins"/>
    <property type="match status" value="1"/>
</dbReference>
<dbReference type="EMBL" id="CP000140">
    <property type="protein sequence ID" value="ABR44798.1"/>
    <property type="molecule type" value="Genomic_DNA"/>
</dbReference>
<dbReference type="CDD" id="cd03354">
    <property type="entry name" value="LbH_SAT"/>
    <property type="match status" value="1"/>
</dbReference>
<dbReference type="SUPFAM" id="SSF51161">
    <property type="entry name" value="Trimeric LpxA-like enzymes"/>
    <property type="match status" value="1"/>
</dbReference>
<keyword evidence="2 4" id="KW-0808">Transferase</keyword>
<dbReference type="Gene3D" id="1.10.3130.10">
    <property type="entry name" value="serine acetyltransferase, domain 1"/>
    <property type="match status" value="1"/>
</dbReference>
<keyword evidence="1" id="KW-0028">Amino-acid biosynthesis</keyword>
<dbReference type="AlphaFoldDB" id="A6LGI4"/>
<evidence type="ECO:0000313" key="4">
    <source>
        <dbReference type="EMBL" id="ABR44798.1"/>
    </source>
</evidence>
<dbReference type="KEGG" id="pdi:BDI_3092"/>
<dbReference type="InterPro" id="IPR011004">
    <property type="entry name" value="Trimer_LpxA-like_sf"/>
</dbReference>
<proteinExistence type="predicted"/>
<dbReference type="STRING" id="435591.BDI_3092"/>
<reference evidence="4 5" key="1">
    <citation type="journal article" date="2007" name="PLoS Biol.">
        <title>Evolution of symbiotic bacteria in the distal human intestine.</title>
        <authorList>
            <person name="Xu J."/>
            <person name="Mahowald M.A."/>
            <person name="Ley R.E."/>
            <person name="Lozupone C.A."/>
            <person name="Hamady M."/>
            <person name="Martens E.C."/>
            <person name="Henrissat B."/>
            <person name="Coutinho P.M."/>
            <person name="Minx P."/>
            <person name="Latreille P."/>
            <person name="Cordum H."/>
            <person name="Van Brunt A."/>
            <person name="Kim K."/>
            <person name="Fulton R.S."/>
            <person name="Fulton L.A."/>
            <person name="Clifton S.W."/>
            <person name="Wilson R.K."/>
            <person name="Knight R.D."/>
            <person name="Gordon J.I."/>
        </authorList>
    </citation>
    <scope>NUCLEOTIDE SEQUENCE [LARGE SCALE GENOMIC DNA]</scope>
    <source>
        <strain evidence="5">ATCC 8503 / DSM 20701 / CIP 104284 / JCM 5825 / NCTC 11152</strain>
    </source>
</reference>
<name>A6LGI4_PARD8</name>
<dbReference type="Proteomes" id="UP000000566">
    <property type="component" value="Chromosome"/>
</dbReference>
<dbReference type="eggNOG" id="COG1045">
    <property type="taxonomic scope" value="Bacteria"/>
</dbReference>
<accession>A6LGI4</accession>
<keyword evidence="3" id="KW-0012">Acyltransferase</keyword>
<keyword evidence="5" id="KW-1185">Reference proteome</keyword>
<dbReference type="InterPro" id="IPR045304">
    <property type="entry name" value="LbH_SAT"/>
</dbReference>
<gene>
    <name evidence="4" type="ordered locus">BDI_3092</name>
</gene>
<sequence>MRIIKNIPQIMDIQRHSSVLGDTVEKLSDEASYKQLFHAYRDEEALPSGEVLKEIIDLCRAILFPGYYGNARISKQTIRFHTGVNVETLHSLLSKQVYAGLCFADTSCVTCPEEKISAEAEAISEAFISTLPEIRGLLATDVEATFNGDPAAQNLGEVIFCYPGFRAIGNYRIAHQLYKLGVPYIPRMITEMAHSETGIDIHPGAKIGHHFSIDHGTGTVIGETSVIGNYVRIFQGVSLAGEKLPPDENGNAIRGVARHPILEDHVTVYSNSTLIGKIRIGGGATICGNVWIAEDVPAGSTVTQLKIEN</sequence>
<dbReference type="PaxDb" id="435591-BDI_3092"/>
<protein>
    <submittedName>
        <fullName evidence="4">Serine acetyltransferase</fullName>
    </submittedName>
</protein>
<evidence type="ECO:0000256" key="2">
    <source>
        <dbReference type="ARBA" id="ARBA00022679"/>
    </source>
</evidence>
<evidence type="ECO:0000313" key="5">
    <source>
        <dbReference type="Proteomes" id="UP000000566"/>
    </source>
</evidence>
<evidence type="ECO:0000256" key="1">
    <source>
        <dbReference type="ARBA" id="ARBA00022605"/>
    </source>
</evidence>
<evidence type="ECO:0000256" key="3">
    <source>
        <dbReference type="ARBA" id="ARBA00023315"/>
    </source>
</evidence>
<dbReference type="PANTHER" id="PTHR42811">
    <property type="entry name" value="SERINE ACETYLTRANSFERASE"/>
    <property type="match status" value="1"/>
</dbReference>
<dbReference type="GO" id="GO:0008652">
    <property type="term" value="P:amino acid biosynthetic process"/>
    <property type="evidence" value="ECO:0007669"/>
    <property type="project" value="UniProtKB-KW"/>
</dbReference>
<dbReference type="InterPro" id="IPR042122">
    <property type="entry name" value="Ser_AcTrfase_N_sf"/>
</dbReference>
<dbReference type="GO" id="GO:0016746">
    <property type="term" value="F:acyltransferase activity"/>
    <property type="evidence" value="ECO:0007669"/>
    <property type="project" value="UniProtKB-KW"/>
</dbReference>